<feature type="signal peptide" evidence="14">
    <location>
        <begin position="1"/>
        <end position="18"/>
    </location>
</feature>
<evidence type="ECO:0000256" key="9">
    <source>
        <dbReference type="ARBA" id="ARBA00022989"/>
    </source>
</evidence>
<proteinExistence type="inferred from homology"/>
<keyword evidence="9 13" id="KW-1133">Transmembrane helix</keyword>
<comment type="function">
    <text evidence="1">Required for nuclear membrane fusion during karyogamy.</text>
</comment>
<dbReference type="PANTHER" id="PTHR28012:SF1">
    <property type="entry name" value="NUCLEAR FUSION PROTEIN KAR5"/>
    <property type="match status" value="1"/>
</dbReference>
<evidence type="ECO:0000256" key="14">
    <source>
        <dbReference type="SAM" id="SignalP"/>
    </source>
</evidence>
<keyword evidence="10 13" id="KW-0472">Membrane</keyword>
<evidence type="ECO:0000256" key="7">
    <source>
        <dbReference type="ARBA" id="ARBA00022729"/>
    </source>
</evidence>
<feature type="chain" id="PRO_5046106683" description="Nuclear membrane fusion protein Kar5" evidence="14">
    <location>
        <begin position="19"/>
        <end position="484"/>
    </location>
</feature>
<reference evidence="15 16" key="1">
    <citation type="journal article" date="2024" name="IMA Fungus">
        <title>IMA Genome - F19 : A genome assembly and annotation guide to empower mycologists, including annotated draft genome sequences of Ceratocystis pirilliformis, Diaporthe australafricana, Fusarium ophioides, Paecilomyces lecythidis, and Sporothrix stenoceras.</title>
        <authorList>
            <person name="Aylward J."/>
            <person name="Wilson A.M."/>
            <person name="Visagie C.M."/>
            <person name="Spraker J."/>
            <person name="Barnes I."/>
            <person name="Buitendag C."/>
            <person name="Ceriani C."/>
            <person name="Del Mar Angel L."/>
            <person name="du Plessis D."/>
            <person name="Fuchs T."/>
            <person name="Gasser K."/>
            <person name="Kramer D."/>
            <person name="Li W."/>
            <person name="Munsamy K."/>
            <person name="Piso A."/>
            <person name="Price J.L."/>
            <person name="Sonnekus B."/>
            <person name="Thomas C."/>
            <person name="van der Nest A."/>
            <person name="van Dijk A."/>
            <person name="van Heerden A."/>
            <person name="van Vuuren N."/>
            <person name="Yilmaz N."/>
            <person name="Duong T.A."/>
            <person name="van der Merwe N.A."/>
            <person name="Wingfield M.J."/>
            <person name="Wingfield B.D."/>
        </authorList>
    </citation>
    <scope>NUCLEOTIDE SEQUENCE [LARGE SCALE GENOMIC DNA]</scope>
    <source>
        <strain evidence="15 16">CMW 18300</strain>
    </source>
</reference>
<evidence type="ECO:0000256" key="3">
    <source>
        <dbReference type="ARBA" id="ARBA00004586"/>
    </source>
</evidence>
<dbReference type="InterPro" id="IPR007292">
    <property type="entry name" value="Nuclear_fusion_Kar5"/>
</dbReference>
<comment type="subcellular location">
    <subcellularLocation>
        <location evidence="3">Endoplasmic reticulum membrane</location>
    </subcellularLocation>
    <subcellularLocation>
        <location evidence="2">Nucleus membrane</location>
    </subcellularLocation>
</comment>
<organism evidence="15 16">
    <name type="scientific">Diaporthe australafricana</name>
    <dbReference type="NCBI Taxonomy" id="127596"/>
    <lineage>
        <taxon>Eukaryota</taxon>
        <taxon>Fungi</taxon>
        <taxon>Dikarya</taxon>
        <taxon>Ascomycota</taxon>
        <taxon>Pezizomycotina</taxon>
        <taxon>Sordariomycetes</taxon>
        <taxon>Sordariomycetidae</taxon>
        <taxon>Diaporthales</taxon>
        <taxon>Diaporthaceae</taxon>
        <taxon>Diaporthe</taxon>
    </lineage>
</organism>
<protein>
    <recommendedName>
        <fullName evidence="17">Nuclear membrane fusion protein Kar5</fullName>
    </recommendedName>
</protein>
<keyword evidence="12" id="KW-0539">Nucleus</keyword>
<evidence type="ECO:0000256" key="2">
    <source>
        <dbReference type="ARBA" id="ARBA00004126"/>
    </source>
</evidence>
<comment type="caution">
    <text evidence="15">The sequence shown here is derived from an EMBL/GenBank/DDBJ whole genome shotgun (WGS) entry which is preliminary data.</text>
</comment>
<evidence type="ECO:0000256" key="12">
    <source>
        <dbReference type="ARBA" id="ARBA00023242"/>
    </source>
</evidence>
<dbReference type="PANTHER" id="PTHR28012">
    <property type="entry name" value="NUCLEAR FUSION PROTEIN KAR5"/>
    <property type="match status" value="1"/>
</dbReference>
<keyword evidence="7 14" id="KW-0732">Signal</keyword>
<evidence type="ECO:0000256" key="6">
    <source>
        <dbReference type="ARBA" id="ARBA00022692"/>
    </source>
</evidence>
<gene>
    <name evidence="15" type="ORF">Daus18300_003069</name>
</gene>
<name>A0ABR3XJR8_9PEZI</name>
<keyword evidence="16" id="KW-1185">Reference proteome</keyword>
<feature type="transmembrane region" description="Helical" evidence="13">
    <location>
        <begin position="418"/>
        <end position="437"/>
    </location>
</feature>
<evidence type="ECO:0000256" key="5">
    <source>
        <dbReference type="ARBA" id="ARBA00022459"/>
    </source>
</evidence>
<evidence type="ECO:0000256" key="8">
    <source>
        <dbReference type="ARBA" id="ARBA00022824"/>
    </source>
</evidence>
<evidence type="ECO:0000313" key="16">
    <source>
        <dbReference type="Proteomes" id="UP001583177"/>
    </source>
</evidence>
<keyword evidence="5" id="KW-0415">Karyogamy</keyword>
<dbReference type="Proteomes" id="UP001583177">
    <property type="component" value="Unassembled WGS sequence"/>
</dbReference>
<evidence type="ECO:0000256" key="4">
    <source>
        <dbReference type="ARBA" id="ARBA00010473"/>
    </source>
</evidence>
<keyword evidence="6 13" id="KW-0812">Transmembrane</keyword>
<evidence type="ECO:0000313" key="15">
    <source>
        <dbReference type="EMBL" id="KAL1875878.1"/>
    </source>
</evidence>
<evidence type="ECO:0000256" key="10">
    <source>
        <dbReference type="ARBA" id="ARBA00023136"/>
    </source>
</evidence>
<keyword evidence="8" id="KW-0256">Endoplasmic reticulum</keyword>
<dbReference type="EMBL" id="JAWRVE010000018">
    <property type="protein sequence ID" value="KAL1875878.1"/>
    <property type="molecule type" value="Genomic_DNA"/>
</dbReference>
<evidence type="ECO:0000256" key="13">
    <source>
        <dbReference type="SAM" id="Phobius"/>
    </source>
</evidence>
<accession>A0ABR3XJR8</accession>
<evidence type="ECO:0000256" key="1">
    <source>
        <dbReference type="ARBA" id="ARBA00003389"/>
    </source>
</evidence>
<comment type="similarity">
    <text evidence="4">Belongs to the KAR5 family.</text>
</comment>
<evidence type="ECO:0008006" key="17">
    <source>
        <dbReference type="Google" id="ProtNLM"/>
    </source>
</evidence>
<keyword evidence="11" id="KW-0325">Glycoprotein</keyword>
<sequence>MAPNRFLWCGLLLANVAAALWGGKKQVVTSPRHDLNLSPFEIVQSGSQRSEVYTVALSELQDLESEPLCHRIAARLLVGNCHLLDGKDEATVLTDSGRQIRDFVDSYAASMAICDLERGRFTIPSACEKFREPSLGQLSLDGKARLHVTSREIDRCLSGLAAETSAWSTWISYRHKAMRFCEAARADQEKAQNILLYQRLVQVMAKLTHGVEIEIQKHMENLELRVQKTGAVLENLEPELDRLRDKLAQVGDFISQDLDSTLKNSGEAINTGLNDAANLQRILAVMMQTVLDGTSHVAAAQEKSMEVFGKGSNGLDEWAAAVTAATESALSLNNQIELSRLGLQDLSARQQALAGGLDHLTSTTETLTLQHDDHARSLSEAQNITKDILSTLDEVTVSAMILEEATLSYFGGFGLFKWASYIISPVVTLMLGSYGLAPSAMRNLGLIVLGEFFGFFICHTDRIFNPWSFFSTTNAMANITGVTL</sequence>
<evidence type="ECO:0000256" key="11">
    <source>
        <dbReference type="ARBA" id="ARBA00023180"/>
    </source>
</evidence>
<feature type="transmembrane region" description="Helical" evidence="13">
    <location>
        <begin position="444"/>
        <end position="464"/>
    </location>
</feature>